<dbReference type="AlphaFoldDB" id="A0A150XHB5"/>
<comment type="caution">
    <text evidence="2">The sequence shown here is derived from an EMBL/GenBank/DDBJ whole genome shotgun (WGS) entry which is preliminary data.</text>
</comment>
<name>A0A150XHB5_9BACT</name>
<gene>
    <name evidence="2" type="ORF">AWW68_04845</name>
</gene>
<organism evidence="2 3">
    <name type="scientific">Roseivirga spongicola</name>
    <dbReference type="NCBI Taxonomy" id="333140"/>
    <lineage>
        <taxon>Bacteria</taxon>
        <taxon>Pseudomonadati</taxon>
        <taxon>Bacteroidota</taxon>
        <taxon>Cytophagia</taxon>
        <taxon>Cytophagales</taxon>
        <taxon>Roseivirgaceae</taxon>
        <taxon>Roseivirga</taxon>
    </lineage>
</organism>
<keyword evidence="1" id="KW-1133">Transmembrane helix</keyword>
<feature type="transmembrane region" description="Helical" evidence="1">
    <location>
        <begin position="71"/>
        <end position="94"/>
    </location>
</feature>
<protein>
    <submittedName>
        <fullName evidence="2">Uncharacterized protein</fullName>
    </submittedName>
</protein>
<sequence>MKSLGRQIIESLIFSLILCAIVFSLQQMDIQLIHEGIWTIMIFSAVLGLIVVLVSYWAFTSLDPQIRPNIFIGLTVLRMVLSMIFLGSVIFLGLEDKRLWVANFFVIYLFYLVFEIYAILSNLRAISGEGEN</sequence>
<feature type="transmembrane region" description="Helical" evidence="1">
    <location>
        <begin position="100"/>
        <end position="120"/>
    </location>
</feature>
<keyword evidence="1" id="KW-0812">Transmembrane</keyword>
<feature type="transmembrane region" description="Helical" evidence="1">
    <location>
        <begin position="37"/>
        <end position="59"/>
    </location>
</feature>
<proteinExistence type="predicted"/>
<feature type="transmembrane region" description="Helical" evidence="1">
    <location>
        <begin position="7"/>
        <end position="25"/>
    </location>
</feature>
<dbReference type="STRING" id="333140.AWW68_04845"/>
<accession>A0A150XHB5</accession>
<keyword evidence="3" id="KW-1185">Reference proteome</keyword>
<dbReference type="EMBL" id="LRPC01000001">
    <property type="protein sequence ID" value="KYG78099.1"/>
    <property type="molecule type" value="Genomic_DNA"/>
</dbReference>
<keyword evidence="1" id="KW-0472">Membrane</keyword>
<evidence type="ECO:0000256" key="1">
    <source>
        <dbReference type="SAM" id="Phobius"/>
    </source>
</evidence>
<reference evidence="2 3" key="1">
    <citation type="submission" date="2016-01" db="EMBL/GenBank/DDBJ databases">
        <title>Genome sequencing of Roseivirga spongicola UST030701-084.</title>
        <authorList>
            <person name="Selvaratnam C."/>
            <person name="Thevarajoo S."/>
            <person name="Goh K.M."/>
            <person name="Ee R."/>
            <person name="Chan K.-G."/>
            <person name="Chong C.S."/>
        </authorList>
    </citation>
    <scope>NUCLEOTIDE SEQUENCE [LARGE SCALE GENOMIC DNA]</scope>
    <source>
        <strain evidence="2 3">UST030701-084</strain>
    </source>
</reference>
<evidence type="ECO:0000313" key="2">
    <source>
        <dbReference type="EMBL" id="KYG78099.1"/>
    </source>
</evidence>
<evidence type="ECO:0000313" key="3">
    <source>
        <dbReference type="Proteomes" id="UP000075606"/>
    </source>
</evidence>
<dbReference type="Proteomes" id="UP000075606">
    <property type="component" value="Unassembled WGS sequence"/>
</dbReference>